<reference evidence="1" key="1">
    <citation type="submission" date="2014-11" db="EMBL/GenBank/DDBJ databases">
        <authorList>
            <person name="Amaro Gonzalez C."/>
        </authorList>
    </citation>
    <scope>NUCLEOTIDE SEQUENCE</scope>
</reference>
<dbReference type="EMBL" id="GBXM01011333">
    <property type="protein sequence ID" value="JAH97244.1"/>
    <property type="molecule type" value="Transcribed_RNA"/>
</dbReference>
<reference evidence="1" key="2">
    <citation type="journal article" date="2015" name="Fish Shellfish Immunol.">
        <title>Early steps in the European eel (Anguilla anguilla)-Vibrio vulnificus interaction in the gills: Role of the RtxA13 toxin.</title>
        <authorList>
            <person name="Callol A."/>
            <person name="Pajuelo D."/>
            <person name="Ebbesson L."/>
            <person name="Teles M."/>
            <person name="MacKenzie S."/>
            <person name="Amaro C."/>
        </authorList>
    </citation>
    <scope>NUCLEOTIDE SEQUENCE</scope>
</reference>
<organism evidence="1">
    <name type="scientific">Anguilla anguilla</name>
    <name type="common">European freshwater eel</name>
    <name type="synonym">Muraena anguilla</name>
    <dbReference type="NCBI Taxonomy" id="7936"/>
    <lineage>
        <taxon>Eukaryota</taxon>
        <taxon>Metazoa</taxon>
        <taxon>Chordata</taxon>
        <taxon>Craniata</taxon>
        <taxon>Vertebrata</taxon>
        <taxon>Euteleostomi</taxon>
        <taxon>Actinopterygii</taxon>
        <taxon>Neopterygii</taxon>
        <taxon>Teleostei</taxon>
        <taxon>Anguilliformes</taxon>
        <taxon>Anguillidae</taxon>
        <taxon>Anguilla</taxon>
    </lineage>
</organism>
<protein>
    <submittedName>
        <fullName evidence="1">Uncharacterized protein</fullName>
    </submittedName>
</protein>
<accession>A0A0E9X3U7</accession>
<sequence>MQRFLDSSFFWFKNEETHKKWVSFLEAHRYCNIATTPTVNICSVHFRKNFTNYLQNNVALLQSYFCPFTSIRIVAASDTSGCRRTKV</sequence>
<evidence type="ECO:0000313" key="1">
    <source>
        <dbReference type="EMBL" id="JAH97244.1"/>
    </source>
</evidence>
<name>A0A0E9X3U7_ANGAN</name>
<dbReference type="AlphaFoldDB" id="A0A0E9X3U7"/>
<proteinExistence type="predicted"/>